<evidence type="ECO:0000259" key="5">
    <source>
        <dbReference type="Pfam" id="PF13693"/>
    </source>
</evidence>
<dbReference type="PATRIC" id="fig|1149862.3.peg.4302"/>
<protein>
    <recommendedName>
        <fullName evidence="5">Ner winged helix-turn-helix DNA-binding domain-containing protein</fullName>
    </recommendedName>
</protein>
<dbReference type="InterPro" id="IPR010982">
    <property type="entry name" value="Lambda_DNA-bd_dom_sf"/>
</dbReference>
<comment type="similarity">
    <text evidence="1">Belongs to the ner transcriptional regulatory family.</text>
</comment>
<dbReference type="AlphaFoldDB" id="I9L5E5"/>
<keyword evidence="2" id="KW-0805">Transcription regulation</keyword>
<dbReference type="Gene3D" id="1.10.260.40">
    <property type="entry name" value="lambda repressor-like DNA-binding domains"/>
    <property type="match status" value="1"/>
</dbReference>
<dbReference type="Proteomes" id="UP000004324">
    <property type="component" value="Unassembled WGS sequence"/>
</dbReference>
<evidence type="ECO:0000256" key="3">
    <source>
        <dbReference type="ARBA" id="ARBA00023125"/>
    </source>
</evidence>
<evidence type="ECO:0000256" key="2">
    <source>
        <dbReference type="ARBA" id="ARBA00023015"/>
    </source>
</evidence>
<accession>I9L5E5</accession>
<dbReference type="EMBL" id="AKVJ01000076">
    <property type="protein sequence ID" value="EIW15589.1"/>
    <property type="molecule type" value="Genomic_DNA"/>
</dbReference>
<dbReference type="InterPro" id="IPR038722">
    <property type="entry name" value="Ner_HTH_dom"/>
</dbReference>
<evidence type="ECO:0000313" key="7">
    <source>
        <dbReference type="Proteomes" id="UP000004324"/>
    </source>
</evidence>
<dbReference type="Pfam" id="PF13693">
    <property type="entry name" value="HTH_35"/>
    <property type="match status" value="1"/>
</dbReference>
<evidence type="ECO:0000256" key="1">
    <source>
        <dbReference type="ARBA" id="ARBA00006157"/>
    </source>
</evidence>
<gene>
    <name evidence="6" type="ORF">FB4_1278</name>
</gene>
<name>I9L5E5_9FIRM</name>
<sequence length="65" mass="7267">MKPNEILAALLLKNHRPVEIARKLKIGRSAISNVIYGRSKSRKVQEEIADIIGKTVEEIWPAMAA</sequence>
<proteinExistence type="inferred from homology"/>
<dbReference type="SUPFAM" id="SSF47413">
    <property type="entry name" value="lambda repressor-like DNA-binding domains"/>
    <property type="match status" value="1"/>
</dbReference>
<feature type="domain" description="Ner winged helix-turn-helix DNA-binding" evidence="5">
    <location>
        <begin position="2"/>
        <end position="61"/>
    </location>
</feature>
<evidence type="ECO:0000256" key="4">
    <source>
        <dbReference type="ARBA" id="ARBA00023163"/>
    </source>
</evidence>
<keyword evidence="4" id="KW-0804">Transcription</keyword>
<reference evidence="6 7" key="1">
    <citation type="journal article" date="2012" name="J. Bacteriol.">
        <title>Draft Genome Sequences for Two Metal-Reducing Pelosinus fermentans Strains Isolated from a Cr(VI)-Contaminated Site and for Type Strain R7.</title>
        <authorList>
            <person name="Brown S.D."/>
            <person name="Podar M."/>
            <person name="Klingeman D.M."/>
            <person name="Johnson C.M."/>
            <person name="Yang Z.K."/>
            <person name="Utturkar S.M."/>
            <person name="Land M.L."/>
            <person name="Mosher J.J."/>
            <person name="Hurt R.A.Jr."/>
            <person name="Phelps T.J."/>
            <person name="Palumbo A.V."/>
            <person name="Arkin A.P."/>
            <person name="Hazen T.C."/>
            <person name="Elias D.A."/>
        </authorList>
    </citation>
    <scope>NUCLEOTIDE SEQUENCE [LARGE SCALE GENOMIC DNA]</scope>
    <source>
        <strain evidence="6 7">B4</strain>
    </source>
</reference>
<keyword evidence="3" id="KW-0238">DNA-binding</keyword>
<dbReference type="RefSeq" id="WP_007938197.1">
    <property type="nucleotide sequence ID" value="NZ_AKVJ01000076.1"/>
</dbReference>
<comment type="caution">
    <text evidence="6">The sequence shown here is derived from an EMBL/GenBank/DDBJ whole genome shotgun (WGS) entry which is preliminary data.</text>
</comment>
<organism evidence="6 7">
    <name type="scientific">Pelosinus fermentans B4</name>
    <dbReference type="NCBI Taxonomy" id="1149862"/>
    <lineage>
        <taxon>Bacteria</taxon>
        <taxon>Bacillati</taxon>
        <taxon>Bacillota</taxon>
        <taxon>Negativicutes</taxon>
        <taxon>Selenomonadales</taxon>
        <taxon>Sporomusaceae</taxon>
        <taxon>Pelosinus</taxon>
    </lineage>
</organism>
<keyword evidence="7" id="KW-1185">Reference proteome</keyword>
<evidence type="ECO:0000313" key="6">
    <source>
        <dbReference type="EMBL" id="EIW15589.1"/>
    </source>
</evidence>
<dbReference type="OrthoDB" id="1684413at2"/>
<dbReference type="GO" id="GO:0003677">
    <property type="term" value="F:DNA binding"/>
    <property type="evidence" value="ECO:0007669"/>
    <property type="project" value="UniProtKB-KW"/>
</dbReference>